<accession>A0A1G6QC85</accession>
<evidence type="ECO:0000313" key="3">
    <source>
        <dbReference type="Proteomes" id="UP000199452"/>
    </source>
</evidence>
<reference evidence="2 3" key="1">
    <citation type="submission" date="2016-09" db="EMBL/GenBank/DDBJ databases">
        <authorList>
            <person name="Capua I."/>
            <person name="De Benedictis P."/>
            <person name="Joannis T."/>
            <person name="Lombin L.H."/>
            <person name="Cattoli G."/>
        </authorList>
    </citation>
    <scope>NUCLEOTIDE SEQUENCE [LARGE SCALE GENOMIC DNA]</scope>
    <source>
        <strain evidence="2 3">A7P-90m</strain>
    </source>
</reference>
<proteinExistence type="predicted"/>
<sequence>MEASTIFYNIVVAISILAGAGWTLFIFTKRHEEVGIDLKIDRIDLISFDNGKEKYLDINVTIRNIGKRDVNLELINANVKVSKAEKDGQLVDIIDHKTGV</sequence>
<protein>
    <submittedName>
        <fullName evidence="2">Uncharacterized protein</fullName>
    </submittedName>
</protein>
<keyword evidence="1" id="KW-1133">Transmembrane helix</keyword>
<organism evidence="2 3">
    <name type="scientific">Williamwhitmania taraxaci</name>
    <dbReference type="NCBI Taxonomy" id="1640674"/>
    <lineage>
        <taxon>Bacteria</taxon>
        <taxon>Pseudomonadati</taxon>
        <taxon>Bacteroidota</taxon>
        <taxon>Bacteroidia</taxon>
        <taxon>Bacteroidales</taxon>
        <taxon>Williamwhitmaniaceae</taxon>
        <taxon>Williamwhitmania</taxon>
    </lineage>
</organism>
<feature type="transmembrane region" description="Helical" evidence="1">
    <location>
        <begin position="6"/>
        <end position="27"/>
    </location>
</feature>
<name>A0A1G6QC85_9BACT</name>
<dbReference type="EMBL" id="FMYP01000059">
    <property type="protein sequence ID" value="SDC89287.1"/>
    <property type="molecule type" value="Genomic_DNA"/>
</dbReference>
<keyword evidence="3" id="KW-1185">Reference proteome</keyword>
<dbReference type="Proteomes" id="UP000199452">
    <property type="component" value="Unassembled WGS sequence"/>
</dbReference>
<gene>
    <name evidence="2" type="ORF">SAMN05216323_105919</name>
</gene>
<keyword evidence="1" id="KW-0472">Membrane</keyword>
<evidence type="ECO:0000256" key="1">
    <source>
        <dbReference type="SAM" id="Phobius"/>
    </source>
</evidence>
<dbReference type="AlphaFoldDB" id="A0A1G6QC85"/>
<keyword evidence="1" id="KW-0812">Transmembrane</keyword>
<evidence type="ECO:0000313" key="2">
    <source>
        <dbReference type="EMBL" id="SDC89287.1"/>
    </source>
</evidence>